<evidence type="ECO:0000256" key="1">
    <source>
        <dbReference type="ARBA" id="ARBA00006471"/>
    </source>
</evidence>
<dbReference type="SUPFAM" id="SSF56784">
    <property type="entry name" value="HAD-like"/>
    <property type="match status" value="1"/>
</dbReference>
<dbReference type="VEuPathDB" id="FungiDB:C5L36_0A07190"/>
<gene>
    <name evidence="7" type="primary">MEU1</name>
    <name evidence="9" type="ORF">BOH78_2987</name>
</gene>
<dbReference type="GO" id="GO:0019509">
    <property type="term" value="P:L-methionine salvage from methylthioadenosine"/>
    <property type="evidence" value="ECO:0007669"/>
    <property type="project" value="UniProtKB-UniRule"/>
</dbReference>
<feature type="binding site" evidence="7">
    <location>
        <begin position="506"/>
        <end position="507"/>
    </location>
    <ligand>
        <name>phosphate</name>
        <dbReference type="ChEBI" id="CHEBI:43474"/>
    </ligand>
</feature>
<dbReference type="GO" id="GO:0017061">
    <property type="term" value="F:S-methyl-5-thioadenosine phosphorylase activity"/>
    <property type="evidence" value="ECO:0007669"/>
    <property type="project" value="UniProtKB-UniRule"/>
</dbReference>
<evidence type="ECO:0000259" key="8">
    <source>
        <dbReference type="Pfam" id="PF01048"/>
    </source>
</evidence>
<keyword evidence="7" id="KW-0539">Nucleus</keyword>
<comment type="subcellular location">
    <subcellularLocation>
        <location evidence="7">Cytoplasm</location>
    </subcellularLocation>
    <subcellularLocation>
        <location evidence="7">Nucleus</location>
    </subcellularLocation>
</comment>
<dbReference type="VEuPathDB" id="FungiDB:C5L36_0A07170"/>
<dbReference type="GO" id="GO:0003735">
    <property type="term" value="F:structural constituent of ribosome"/>
    <property type="evidence" value="ECO:0007669"/>
    <property type="project" value="InterPro"/>
</dbReference>
<dbReference type="Gene3D" id="3.30.1370.30">
    <property type="match status" value="1"/>
</dbReference>
<comment type="function">
    <text evidence="7">Catalyzes the reversible phosphorylation of S-methyl-5'-thioadenosine (MTA) to adenine and 5-methylthioribose-1-phosphate. Involved in the breakdown of MTA, a major by-product of polyamine biosynthesis. Responsible for the first step in the methionine salvage pathway after MTA has been generated from S-adenosylmethionine. Has broad substrate specificity with 6-aminopurine nucleosides as preferred substrates.</text>
</comment>
<feature type="binding site" evidence="7">
    <location>
        <begin position="473"/>
        <end position="474"/>
    </location>
    <ligand>
        <name>phosphate</name>
        <dbReference type="ChEBI" id="CHEBI:43474"/>
    </ligand>
</feature>
<keyword evidence="7" id="KW-0963">Cytoplasm</keyword>
<name>A0A1V2LL59_PICKU</name>
<feature type="domain" description="Nucleoside phosphorylase" evidence="8">
    <location>
        <begin position="424"/>
        <end position="681"/>
    </location>
</feature>
<evidence type="ECO:0000256" key="5">
    <source>
        <dbReference type="ARBA" id="ARBA00022980"/>
    </source>
</evidence>
<dbReference type="GO" id="GO:1990904">
    <property type="term" value="C:ribonucleoprotein complex"/>
    <property type="evidence" value="ECO:0007669"/>
    <property type="project" value="UniProtKB-KW"/>
</dbReference>
<dbReference type="GO" id="GO:0006412">
    <property type="term" value="P:translation"/>
    <property type="evidence" value="ECO:0007669"/>
    <property type="project" value="InterPro"/>
</dbReference>
<dbReference type="GO" id="GO:0005840">
    <property type="term" value="C:ribosome"/>
    <property type="evidence" value="ECO:0007669"/>
    <property type="project" value="UniProtKB-KW"/>
</dbReference>
<dbReference type="InterPro" id="IPR036412">
    <property type="entry name" value="HAD-like_sf"/>
</dbReference>
<dbReference type="VEuPathDB" id="FungiDB:C5L36_0A07180"/>
<dbReference type="InterPro" id="IPR000845">
    <property type="entry name" value="Nucleoside_phosphorylase_d"/>
</dbReference>
<dbReference type="Gene3D" id="3.30.1490.10">
    <property type="match status" value="1"/>
</dbReference>
<evidence type="ECO:0000256" key="2">
    <source>
        <dbReference type="ARBA" id="ARBA00022676"/>
    </source>
</evidence>
<dbReference type="InterPro" id="IPR035987">
    <property type="entry name" value="Ribosomal_uS8_sf"/>
</dbReference>
<dbReference type="InterPro" id="IPR013954">
    <property type="entry name" value="PNK3P"/>
</dbReference>
<dbReference type="GO" id="GO:0006166">
    <property type="term" value="P:purine ribonucleoside salvage"/>
    <property type="evidence" value="ECO:0007669"/>
    <property type="project" value="UniProtKB-KW"/>
</dbReference>
<evidence type="ECO:0000256" key="6">
    <source>
        <dbReference type="ARBA" id="ARBA00023274"/>
    </source>
</evidence>
<keyword evidence="2 7" id="KW-0328">Glycosyltransferase</keyword>
<dbReference type="Gene3D" id="3.40.50.1580">
    <property type="entry name" value="Nucleoside phosphorylase domain"/>
    <property type="match status" value="1"/>
</dbReference>
<dbReference type="EC" id="2.4.2.28" evidence="7"/>
<proteinExistence type="inferred from homology"/>
<dbReference type="Proteomes" id="UP000189274">
    <property type="component" value="Unassembled WGS sequence"/>
</dbReference>
<feature type="site" description="Important for substrate specificity" evidence="7">
    <location>
        <position position="658"/>
    </location>
</feature>
<dbReference type="GO" id="GO:0005829">
    <property type="term" value="C:cytosol"/>
    <property type="evidence" value="ECO:0007669"/>
    <property type="project" value="TreeGrafter"/>
</dbReference>
<dbReference type="Pfam" id="PF01048">
    <property type="entry name" value="PNP_UDP_1"/>
    <property type="match status" value="1"/>
</dbReference>
<dbReference type="InterPro" id="IPR000630">
    <property type="entry name" value="Ribosomal_uS8"/>
</dbReference>
<feature type="binding site" evidence="7">
    <location>
        <position position="430"/>
    </location>
    <ligand>
        <name>phosphate</name>
        <dbReference type="ChEBI" id="CHEBI:43474"/>
    </ligand>
</feature>
<dbReference type="InterPro" id="IPR023214">
    <property type="entry name" value="HAD_sf"/>
</dbReference>
<protein>
    <recommendedName>
        <fullName evidence="7">S-methyl-5'-thioadenosine phosphorylase</fullName>
        <ecNumber evidence="7">2.4.2.28</ecNumber>
    </recommendedName>
    <alternativeName>
        <fullName evidence="7">5'-methylthioadenosine phosphorylase</fullName>
        <shortName evidence="7">MTA phosphorylase</shortName>
        <shortName evidence="7">MTAP</shortName>
        <shortName evidence="7">MTAPase</shortName>
    </alternativeName>
</protein>
<dbReference type="InterPro" id="IPR035994">
    <property type="entry name" value="Nucleoside_phosphorylase_sf"/>
</dbReference>
<dbReference type="PANTHER" id="PTHR42679">
    <property type="entry name" value="S-METHYL-5'-THIOADENOSINE PHOSPHORYLASE"/>
    <property type="match status" value="1"/>
</dbReference>
<feature type="binding site" evidence="7">
    <location>
        <begin position="645"/>
        <end position="647"/>
    </location>
    <ligand>
        <name>substrate</name>
    </ligand>
</feature>
<evidence type="ECO:0000256" key="4">
    <source>
        <dbReference type="ARBA" id="ARBA00022726"/>
    </source>
</evidence>
<dbReference type="InterPro" id="IPR018099">
    <property type="entry name" value="Purine_phosphorylase-2_CS"/>
</dbReference>
<comment type="catalytic activity">
    <reaction evidence="7">
        <text>S-methyl-5'-thioadenosine + phosphate = 5-(methylsulfanyl)-alpha-D-ribose 1-phosphate + adenine</text>
        <dbReference type="Rhea" id="RHEA:11852"/>
        <dbReference type="ChEBI" id="CHEBI:16708"/>
        <dbReference type="ChEBI" id="CHEBI:17509"/>
        <dbReference type="ChEBI" id="CHEBI:43474"/>
        <dbReference type="ChEBI" id="CHEBI:58533"/>
        <dbReference type="EC" id="2.4.2.28"/>
    </reaction>
</comment>
<dbReference type="FunFam" id="3.30.1370.30:FF:000006">
    <property type="entry name" value="40S ribosomal protein S8"/>
    <property type="match status" value="1"/>
</dbReference>
<dbReference type="SUPFAM" id="SSF53167">
    <property type="entry name" value="Purine and uridine phosphorylases"/>
    <property type="match status" value="1"/>
</dbReference>
<feature type="binding site" evidence="7">
    <location>
        <position position="622"/>
    </location>
    <ligand>
        <name>phosphate</name>
        <dbReference type="ChEBI" id="CHEBI:43474"/>
    </ligand>
</feature>
<keyword evidence="3 7" id="KW-0808">Transferase</keyword>
<dbReference type="AlphaFoldDB" id="A0A1V2LL59"/>
<dbReference type="Pfam" id="PF00410">
    <property type="entry name" value="Ribosomal_S8"/>
    <property type="match status" value="1"/>
</dbReference>
<dbReference type="CDD" id="cd09010">
    <property type="entry name" value="MTAP_SsMTAPII_like_MTIP"/>
    <property type="match status" value="1"/>
</dbReference>
<dbReference type="GO" id="GO:0005634">
    <property type="term" value="C:nucleus"/>
    <property type="evidence" value="ECO:0007669"/>
    <property type="project" value="UniProtKB-SubCell"/>
</dbReference>
<comment type="similarity">
    <text evidence="7">Belongs to the PNP/MTAP phosphorylase family. MTAP subfamily.</text>
</comment>
<dbReference type="InterPro" id="IPR006551">
    <property type="entry name" value="Polynucleotide_phosphatase"/>
</dbReference>
<dbReference type="HAMAP" id="MF_01963">
    <property type="entry name" value="MTAP"/>
    <property type="match status" value="1"/>
</dbReference>
<dbReference type="Gene3D" id="3.40.50.1000">
    <property type="entry name" value="HAD superfamily/HAD-like"/>
    <property type="match status" value="1"/>
</dbReference>
<comment type="subunit">
    <text evidence="7">Homotrimer.</text>
</comment>
<keyword evidence="4 7" id="KW-0660">Purine salvage</keyword>
<dbReference type="NCBIfam" id="TIGR01664">
    <property type="entry name" value="DNA-3'-Pase"/>
    <property type="match status" value="1"/>
</dbReference>
<keyword evidence="6" id="KW-0687">Ribonucleoprotein</keyword>
<dbReference type="InterPro" id="IPR010044">
    <property type="entry name" value="MTAP"/>
</dbReference>
<keyword evidence="5" id="KW-0689">Ribosomal protein</keyword>
<comment type="caution">
    <text evidence="9">The sequence shown here is derived from an EMBL/GenBank/DDBJ whole genome shotgun (WGS) entry which is preliminary data.</text>
</comment>
<dbReference type="Pfam" id="PF08645">
    <property type="entry name" value="PNK3P"/>
    <property type="match status" value="1"/>
</dbReference>
<dbReference type="InterPro" id="IPR006549">
    <property type="entry name" value="HAD-SF_hydro_IIIA"/>
</dbReference>
<dbReference type="PROSITE" id="PS01240">
    <property type="entry name" value="PNP_MTAP_2"/>
    <property type="match status" value="1"/>
</dbReference>
<dbReference type="NCBIfam" id="TIGR01694">
    <property type="entry name" value="MTAP"/>
    <property type="match status" value="1"/>
</dbReference>
<dbReference type="FunFam" id="3.40.50.1580:FF:000008">
    <property type="entry name" value="S-methyl-5'-thioadenosine phosphorylase"/>
    <property type="match status" value="1"/>
</dbReference>
<comment type="pathway">
    <text evidence="7">Amino-acid biosynthesis; L-methionine biosynthesis via salvage pathway; S-methyl-5-thio-alpha-D-ribose 1-phosphate from S-methyl-5'-thioadenosine (phosphorylase route): step 1/1.</text>
</comment>
<feature type="site" description="Important for substrate specificity" evidence="7">
    <location>
        <position position="603"/>
    </location>
</feature>
<dbReference type="PANTHER" id="PTHR42679:SF2">
    <property type="entry name" value="S-METHYL-5'-THIOADENOSINE PHOSPHORYLASE"/>
    <property type="match status" value="1"/>
</dbReference>
<accession>A0A1V2LL59</accession>
<reference evidence="10" key="1">
    <citation type="journal article" date="2017" name="Genome Announc.">
        <title>Genome sequences of Cyberlindnera fabianii 65, Pichia kudriavzevii 129, and Saccharomyces cerevisiae 131 isolated from fermented masau fruits in Zimbabwe.</title>
        <authorList>
            <person name="van Rijswijck I.M.H."/>
            <person name="Derks M.F.L."/>
            <person name="Abee T."/>
            <person name="de Ridder D."/>
            <person name="Smid E.J."/>
        </authorList>
    </citation>
    <scope>NUCLEOTIDE SEQUENCE [LARGE SCALE GENOMIC DNA]</scope>
    <source>
        <strain evidence="10">129</strain>
    </source>
</reference>
<evidence type="ECO:0000256" key="3">
    <source>
        <dbReference type="ARBA" id="ARBA00022679"/>
    </source>
</evidence>
<sequence length="734" mass="81971">MSLVKLANVCAHLQNVSMARVPLAAIPYTRLHLQIALGLHKEGFISTLQRGSTAGPDITPVEVTPDNIATRRLWLGMKYRQGKPVLSKFQLISKPNRRVYANADELKEFASGQRFRFVKPLMPGEIVFVRPKGSKEVINLHEAVKKQVDAELLCRSNYQREKSMAALVLDGVVKRWNGETRHPKESQGFQESRLSSKINEFSNDGKRQVQVAAFDLDDTLIRNKSGFKFARSPDDWKWFNEHVPRKVKEWTRESPNRIIAIFTNQGAVTNIVPPGKPSLSFNKLVARLKLITKELDDLPLVVYASTRKSSTDKKKGLGSDDKLHETYRKPGIGMWKQLLVDIGDVDISNSFFVGDAAGRDGDFSDSDRKFAETVATLLLSLHEYFTVFPTTDEVVDIISNVFLSLLRWQSNMSLPHTFDELVPLAVIGGTGLYKLDSLEPVAKLTISTPWGQPSSPITISKTATGLPIAFLARHGQTHDLLPTDVPSQANIAALKSLGVKIIIAFSAVGSLQEHIRPRDFVIPNQVIDRTKGIRKSTFFERGFVAHAGFGDPFDNRIAKIIAETCENCLVNEDGVADKKHRLHSKYTDGKDLTLICMEGPAFSTRAESKLYKSWGGSVINMSCIPESKLAREAEISYQMICMSTDYDAWREDEEPVTVETVVGNLNANSRNAHIIAEKLIEVLEPKIKSGEIGNDLQGSMKMAISTAPHGRDKKVMEKMHYLFPGYWPLDESTR</sequence>
<dbReference type="EMBL" id="MQVM01000013">
    <property type="protein sequence ID" value="ONH73672.1"/>
    <property type="molecule type" value="Genomic_DNA"/>
</dbReference>
<evidence type="ECO:0000313" key="9">
    <source>
        <dbReference type="EMBL" id="ONH73672.1"/>
    </source>
</evidence>
<organism evidence="9 10">
    <name type="scientific">Pichia kudriavzevii</name>
    <name type="common">Yeast</name>
    <name type="synonym">Issatchenkia orientalis</name>
    <dbReference type="NCBI Taxonomy" id="4909"/>
    <lineage>
        <taxon>Eukaryota</taxon>
        <taxon>Fungi</taxon>
        <taxon>Dikarya</taxon>
        <taxon>Ascomycota</taxon>
        <taxon>Saccharomycotina</taxon>
        <taxon>Pichiomycetes</taxon>
        <taxon>Pichiales</taxon>
        <taxon>Pichiaceae</taxon>
        <taxon>Pichia</taxon>
    </lineage>
</organism>
<evidence type="ECO:0000313" key="10">
    <source>
        <dbReference type="Proteomes" id="UP000189274"/>
    </source>
</evidence>
<dbReference type="SUPFAM" id="SSF56047">
    <property type="entry name" value="Ribosomal protein S8"/>
    <property type="match status" value="1"/>
</dbReference>
<comment type="similarity">
    <text evidence="1">Belongs to the universal ribosomal protein uS8 family.</text>
</comment>
<evidence type="ECO:0000256" key="7">
    <source>
        <dbReference type="HAMAP-Rule" id="MF_03155"/>
    </source>
</evidence>
<dbReference type="NCBIfam" id="TIGR01662">
    <property type="entry name" value="HAD-SF-IIIA"/>
    <property type="match status" value="1"/>
</dbReference>
<dbReference type="UniPathway" id="UPA00904">
    <property type="reaction ID" value="UER00873"/>
</dbReference>
<feature type="binding site" evidence="7">
    <location>
        <position position="621"/>
    </location>
    <ligand>
        <name>substrate</name>
    </ligand>
</feature>